<dbReference type="PaxDb" id="4081-Solyc09g010760.1.1"/>
<proteinExistence type="predicted"/>
<dbReference type="AlphaFoldDB" id="A0A3Q7HZU3"/>
<evidence type="ECO:0000313" key="4">
    <source>
        <dbReference type="Proteomes" id="UP000004994"/>
    </source>
</evidence>
<dbReference type="InterPro" id="IPR004001">
    <property type="entry name" value="Actin_CS"/>
</dbReference>
<keyword evidence="4" id="KW-1185">Reference proteome</keyword>
<keyword evidence="2" id="KW-0067">ATP-binding</keyword>
<keyword evidence="1" id="KW-0547">Nucleotide-binding</keyword>
<evidence type="ECO:0000256" key="1">
    <source>
        <dbReference type="ARBA" id="ARBA00022741"/>
    </source>
</evidence>
<dbReference type="Proteomes" id="UP000004994">
    <property type="component" value="Chromosome 9"/>
</dbReference>
<dbReference type="Gramene" id="Solyc09g010760.2.1">
    <property type="protein sequence ID" value="Solyc09g010760.2.1"/>
    <property type="gene ID" value="Solyc09g010760.2"/>
</dbReference>
<reference evidence="3" key="2">
    <citation type="submission" date="2019-01" db="UniProtKB">
        <authorList>
            <consortium name="EnsemblPlants"/>
        </authorList>
    </citation>
    <scope>IDENTIFICATION</scope>
    <source>
        <strain evidence="3">cv. Heinz 1706</strain>
    </source>
</reference>
<dbReference type="EnsemblPlants" id="Solyc09g010760.2.1">
    <property type="protein sequence ID" value="Solyc09g010760.2.1"/>
    <property type="gene ID" value="Solyc09g010760.2"/>
</dbReference>
<evidence type="ECO:0000313" key="3">
    <source>
        <dbReference type="EnsemblPlants" id="Solyc09g010760.2.1"/>
    </source>
</evidence>
<sequence length="78" mass="9113">MEGFTCSIEKGHFPPYLWFNHQFLKPTDSTNLDSGHKKPTMGFFGLDEHFSSLLFIHMWIAKAEYDESCPSNVHRKCF</sequence>
<name>A0A3Q7HZU3_SOLLC</name>
<accession>A0A3Q7HZU3</accession>
<dbReference type="InParanoid" id="A0A3Q7HZU3"/>
<dbReference type="Gene3D" id="3.30.420.40">
    <property type="match status" value="1"/>
</dbReference>
<reference evidence="3" key="1">
    <citation type="journal article" date="2012" name="Nature">
        <title>The tomato genome sequence provides insights into fleshy fruit evolution.</title>
        <authorList>
            <consortium name="Tomato Genome Consortium"/>
        </authorList>
    </citation>
    <scope>NUCLEOTIDE SEQUENCE [LARGE SCALE GENOMIC DNA]</scope>
    <source>
        <strain evidence="3">cv. Heinz 1706</strain>
    </source>
</reference>
<dbReference type="PROSITE" id="PS00432">
    <property type="entry name" value="ACTINS_2"/>
    <property type="match status" value="1"/>
</dbReference>
<organism evidence="3">
    <name type="scientific">Solanum lycopersicum</name>
    <name type="common">Tomato</name>
    <name type="synonym">Lycopersicon esculentum</name>
    <dbReference type="NCBI Taxonomy" id="4081"/>
    <lineage>
        <taxon>Eukaryota</taxon>
        <taxon>Viridiplantae</taxon>
        <taxon>Streptophyta</taxon>
        <taxon>Embryophyta</taxon>
        <taxon>Tracheophyta</taxon>
        <taxon>Spermatophyta</taxon>
        <taxon>Magnoliopsida</taxon>
        <taxon>eudicotyledons</taxon>
        <taxon>Gunneridae</taxon>
        <taxon>Pentapetalae</taxon>
        <taxon>asterids</taxon>
        <taxon>lamiids</taxon>
        <taxon>Solanales</taxon>
        <taxon>Solanaceae</taxon>
        <taxon>Solanoideae</taxon>
        <taxon>Solaneae</taxon>
        <taxon>Solanum</taxon>
        <taxon>Solanum subgen. Lycopersicon</taxon>
    </lineage>
</organism>
<dbReference type="GO" id="GO:0005524">
    <property type="term" value="F:ATP binding"/>
    <property type="evidence" value="ECO:0007669"/>
    <property type="project" value="UniProtKB-KW"/>
</dbReference>
<protein>
    <submittedName>
        <fullName evidence="3">Uncharacterized protein</fullName>
    </submittedName>
</protein>
<evidence type="ECO:0000256" key="2">
    <source>
        <dbReference type="ARBA" id="ARBA00022840"/>
    </source>
</evidence>